<organism evidence="2 3">
    <name type="scientific">Acidisarcina polymorpha</name>
    <dbReference type="NCBI Taxonomy" id="2211140"/>
    <lineage>
        <taxon>Bacteria</taxon>
        <taxon>Pseudomonadati</taxon>
        <taxon>Acidobacteriota</taxon>
        <taxon>Terriglobia</taxon>
        <taxon>Terriglobales</taxon>
        <taxon>Acidobacteriaceae</taxon>
        <taxon>Acidisarcina</taxon>
    </lineage>
</organism>
<reference evidence="2 3" key="1">
    <citation type="journal article" date="2018" name="Front. Microbiol.">
        <title>Hydrolytic Capabilities as a Key to Environmental Success: Chitinolytic and Cellulolytic Acidobacteria From Acidic Sub-arctic Soils and Boreal Peatlands.</title>
        <authorList>
            <person name="Belova S.E."/>
            <person name="Ravin N.V."/>
            <person name="Pankratov T.A."/>
            <person name="Rakitin A.L."/>
            <person name="Ivanova A.A."/>
            <person name="Beletsky A.V."/>
            <person name="Mardanov A.V."/>
            <person name="Sinninghe Damste J.S."/>
            <person name="Dedysh S.N."/>
        </authorList>
    </citation>
    <scope>NUCLEOTIDE SEQUENCE [LARGE SCALE GENOMIC DNA]</scope>
    <source>
        <strain evidence="2 3">SBC82</strain>
    </source>
</reference>
<dbReference type="AlphaFoldDB" id="A0A2Z5FSN2"/>
<dbReference type="Pfam" id="PF01966">
    <property type="entry name" value="HD"/>
    <property type="match status" value="1"/>
</dbReference>
<dbReference type="SUPFAM" id="SSF109604">
    <property type="entry name" value="HD-domain/PDEase-like"/>
    <property type="match status" value="1"/>
</dbReference>
<dbReference type="GO" id="GO:0016787">
    <property type="term" value="F:hydrolase activity"/>
    <property type="evidence" value="ECO:0007669"/>
    <property type="project" value="UniProtKB-KW"/>
</dbReference>
<evidence type="ECO:0000313" key="2">
    <source>
        <dbReference type="EMBL" id="AXC09772.1"/>
    </source>
</evidence>
<evidence type="ECO:0000259" key="1">
    <source>
        <dbReference type="SMART" id="SM00471"/>
    </source>
</evidence>
<gene>
    <name evidence="2" type="ORF">ACPOL_0393</name>
</gene>
<dbReference type="PANTHER" id="PTHR33594:SF1">
    <property type="entry name" value="HD_PDEASE DOMAIN-CONTAINING PROTEIN"/>
    <property type="match status" value="1"/>
</dbReference>
<evidence type="ECO:0000313" key="3">
    <source>
        <dbReference type="Proteomes" id="UP000253606"/>
    </source>
</evidence>
<name>A0A2Z5FSN2_9BACT</name>
<dbReference type="InterPro" id="IPR006674">
    <property type="entry name" value="HD_domain"/>
</dbReference>
<dbReference type="EMBL" id="CP030840">
    <property type="protein sequence ID" value="AXC09772.1"/>
    <property type="molecule type" value="Genomic_DNA"/>
</dbReference>
<protein>
    <submittedName>
        <fullName evidence="2">Metal-dependent phosphohydrolase</fullName>
    </submittedName>
</protein>
<keyword evidence="2" id="KW-0378">Hydrolase</keyword>
<sequence>MNSDLFAPFNELASKLLPMLSGTDGAHDVSHLTRVWRNVKEIQHHEGGDLELLAAAVLLHDCVDVPKQSPLRSQASRLAAAEAIARLTALGWSATRIDLVASAIESHSYSAGIAPVTLEACILQDGDRLDAIGFTGIARCFYTAGRMGSSLYEPSDPRGKRRALNDADFALDHFPAKLLKLAEGFRTVTGRSIAARRHEVIRSFYLGMLEEFEDPVERA</sequence>
<dbReference type="OrthoDB" id="9797344at2"/>
<dbReference type="SMART" id="SM00471">
    <property type="entry name" value="HDc"/>
    <property type="match status" value="1"/>
</dbReference>
<dbReference type="KEGG" id="abas:ACPOL_0393"/>
<dbReference type="Proteomes" id="UP000253606">
    <property type="component" value="Chromosome"/>
</dbReference>
<proteinExistence type="predicted"/>
<keyword evidence="3" id="KW-1185">Reference proteome</keyword>
<dbReference type="InterPro" id="IPR003607">
    <property type="entry name" value="HD/PDEase_dom"/>
</dbReference>
<feature type="domain" description="HD/PDEase" evidence="1">
    <location>
        <begin position="24"/>
        <end position="141"/>
    </location>
</feature>
<accession>A0A2Z5FSN2</accession>
<dbReference type="Gene3D" id="1.10.3210.50">
    <property type="match status" value="1"/>
</dbReference>
<dbReference type="PANTHER" id="PTHR33594">
    <property type="entry name" value="SUPERFAMILY HYDROLASE, PUTATIVE (AFU_ORTHOLOGUE AFUA_1G03035)-RELATED"/>
    <property type="match status" value="1"/>
</dbReference>